<dbReference type="Proteomes" id="UP001244341">
    <property type="component" value="Chromosome 8b"/>
</dbReference>
<accession>A0ABY8U609</accession>
<keyword evidence="8" id="KW-0319">Glycerol metabolism</keyword>
<keyword evidence="13" id="KW-0012">Acyltransferase</keyword>
<keyword evidence="12 14" id="KW-0472">Membrane</keyword>
<evidence type="ECO:0000256" key="2">
    <source>
        <dbReference type="ARBA" id="ARBA00004771"/>
    </source>
</evidence>
<evidence type="ECO:0000256" key="11">
    <source>
        <dbReference type="ARBA" id="ARBA00023098"/>
    </source>
</evidence>
<feature type="transmembrane region" description="Helical" evidence="14">
    <location>
        <begin position="40"/>
        <end position="56"/>
    </location>
</feature>
<gene>
    <name evidence="15" type="ORF">OEZ85_013766</name>
</gene>
<organism evidence="15 16">
    <name type="scientific">Tetradesmus obliquus</name>
    <name type="common">Green alga</name>
    <name type="synonym">Acutodesmus obliquus</name>
    <dbReference type="NCBI Taxonomy" id="3088"/>
    <lineage>
        <taxon>Eukaryota</taxon>
        <taxon>Viridiplantae</taxon>
        <taxon>Chlorophyta</taxon>
        <taxon>core chlorophytes</taxon>
        <taxon>Chlorophyceae</taxon>
        <taxon>CS clade</taxon>
        <taxon>Sphaeropleales</taxon>
        <taxon>Scenedesmaceae</taxon>
        <taxon>Tetradesmus</taxon>
    </lineage>
</organism>
<comment type="pathway">
    <text evidence="2">Glycerolipid metabolism; triacylglycerol biosynthesis.</text>
</comment>
<evidence type="ECO:0000256" key="8">
    <source>
        <dbReference type="ARBA" id="ARBA00022798"/>
    </source>
</evidence>
<evidence type="ECO:0000256" key="12">
    <source>
        <dbReference type="ARBA" id="ARBA00023136"/>
    </source>
</evidence>
<evidence type="ECO:0000256" key="1">
    <source>
        <dbReference type="ARBA" id="ARBA00004477"/>
    </source>
</evidence>
<evidence type="ECO:0000256" key="13">
    <source>
        <dbReference type="ARBA" id="ARBA00023315"/>
    </source>
</evidence>
<keyword evidence="10 14" id="KW-1133">Transmembrane helix</keyword>
<dbReference type="SUPFAM" id="SSF69593">
    <property type="entry name" value="Glycerol-3-phosphate (1)-acyltransferase"/>
    <property type="match status" value="1"/>
</dbReference>
<evidence type="ECO:0000256" key="7">
    <source>
        <dbReference type="ARBA" id="ARBA00022692"/>
    </source>
</evidence>
<evidence type="ECO:0000256" key="6">
    <source>
        <dbReference type="ARBA" id="ARBA00022679"/>
    </source>
</evidence>
<proteinExistence type="inferred from homology"/>
<feature type="transmembrane region" description="Helical" evidence="14">
    <location>
        <begin position="62"/>
        <end position="82"/>
    </location>
</feature>
<protein>
    <recommendedName>
        <fullName evidence="14">Acyltransferase</fullName>
        <ecNumber evidence="14">2.3.1.-</ecNumber>
    </recommendedName>
</protein>
<keyword evidence="7 14" id="KW-0812">Transmembrane</keyword>
<dbReference type="PANTHER" id="PTHR12317:SF0">
    <property type="entry name" value="ACYLTRANSFERASE"/>
    <property type="match status" value="1"/>
</dbReference>
<evidence type="ECO:0000256" key="14">
    <source>
        <dbReference type="RuleBase" id="RU367023"/>
    </source>
</evidence>
<evidence type="ECO:0000256" key="4">
    <source>
        <dbReference type="ARBA" id="ARBA00005420"/>
    </source>
</evidence>
<evidence type="ECO:0000313" key="16">
    <source>
        <dbReference type="Proteomes" id="UP001244341"/>
    </source>
</evidence>
<comment type="similarity">
    <text evidence="4 14">Belongs to the diacylglycerol acyltransferase family.</text>
</comment>
<keyword evidence="11" id="KW-0443">Lipid metabolism</keyword>
<name>A0ABY8U609_TETOB</name>
<dbReference type="PANTHER" id="PTHR12317">
    <property type="entry name" value="DIACYLGLYCEROL O-ACYLTRANSFERASE"/>
    <property type="match status" value="1"/>
</dbReference>
<evidence type="ECO:0000256" key="10">
    <source>
        <dbReference type="ARBA" id="ARBA00022989"/>
    </source>
</evidence>
<evidence type="ECO:0000256" key="9">
    <source>
        <dbReference type="ARBA" id="ARBA00022824"/>
    </source>
</evidence>
<keyword evidence="5" id="KW-0444">Lipid biosynthesis</keyword>
<evidence type="ECO:0000256" key="5">
    <source>
        <dbReference type="ARBA" id="ARBA00022516"/>
    </source>
</evidence>
<keyword evidence="16" id="KW-1185">Reference proteome</keyword>
<evidence type="ECO:0000256" key="3">
    <source>
        <dbReference type="ARBA" id="ARBA00005189"/>
    </source>
</evidence>
<keyword evidence="9 14" id="KW-0256">Endoplasmic reticulum</keyword>
<dbReference type="EC" id="2.3.1.-" evidence="14"/>
<dbReference type="CDD" id="cd07987">
    <property type="entry name" value="LPLAT_MGAT-like"/>
    <property type="match status" value="1"/>
</dbReference>
<comment type="pathway">
    <text evidence="3">Lipid metabolism.</text>
</comment>
<sequence length="363" mass="39976">MSSTLNFRSSGVQLLHSVWEAPSLGALARQKLPVDLRQRLLLWGFGLSVIGQLWLWPIYLIAITQSLAIAVVLASYMVWVLWGPGKHAACNEAPYHAPWRHLPVWHLMGDYLSARLIKTAELDPQGRYLFAAYPHGISAISGWTCFATEAAGFSKLFPGIRPWCMTLASNFKCPAIREYCLLYGLRSCERRSCINMLGKPGTAIVLYPGGAAEALLTEQGKYNLILKRRKGFVRIALQTGASLVPVFGFGETDLFETYVPPPNSLLAKAQRFSHKYWGTSQPLFKGSGVFADWGLLPFRAPLTTVVGAPIPVAAMDPKAVAPAEFEAAVDALHAKYCTALQELFDAWKERLAPNRKGDITIVG</sequence>
<reference evidence="15 16" key="1">
    <citation type="submission" date="2023-05" db="EMBL/GenBank/DDBJ databases">
        <title>A 100% complete, gapless, phased diploid assembly of the Scenedesmus obliquus UTEX 3031 genome.</title>
        <authorList>
            <person name="Biondi T.C."/>
            <person name="Hanschen E.R."/>
            <person name="Kwon T."/>
            <person name="Eng W."/>
            <person name="Kruse C.P.S."/>
            <person name="Koehler S.I."/>
            <person name="Kunde Y."/>
            <person name="Gleasner C.D."/>
            <person name="You Mak K.T."/>
            <person name="Polle J."/>
            <person name="Hovde B.T."/>
            <person name="Starkenburg S.R."/>
        </authorList>
    </citation>
    <scope>NUCLEOTIDE SEQUENCE [LARGE SCALE GENOMIC DNA]</scope>
    <source>
        <strain evidence="15 16">DOE0152z</strain>
    </source>
</reference>
<comment type="subcellular location">
    <subcellularLocation>
        <location evidence="1 14">Endoplasmic reticulum membrane</location>
        <topology evidence="1 14">Multi-pass membrane protein</topology>
    </subcellularLocation>
</comment>
<keyword evidence="6 14" id="KW-0808">Transferase</keyword>
<evidence type="ECO:0000313" key="15">
    <source>
        <dbReference type="EMBL" id="WIA16829.1"/>
    </source>
</evidence>
<dbReference type="Pfam" id="PF03982">
    <property type="entry name" value="DAGAT"/>
    <property type="match status" value="1"/>
</dbReference>
<dbReference type="InterPro" id="IPR007130">
    <property type="entry name" value="DAGAT"/>
</dbReference>
<dbReference type="EMBL" id="CP126215">
    <property type="protein sequence ID" value="WIA16829.1"/>
    <property type="molecule type" value="Genomic_DNA"/>
</dbReference>